<dbReference type="InterPro" id="IPR011042">
    <property type="entry name" value="6-blade_b-propeller_TolB-like"/>
</dbReference>
<reference evidence="1 2" key="1">
    <citation type="journal article" date="2016" name="Nat. Commun.">
        <title>Thousands of microbial genomes shed light on interconnected biogeochemical processes in an aquifer system.</title>
        <authorList>
            <person name="Anantharaman K."/>
            <person name="Brown C.T."/>
            <person name="Hug L.A."/>
            <person name="Sharon I."/>
            <person name="Castelle C.J."/>
            <person name="Probst A.J."/>
            <person name="Thomas B.C."/>
            <person name="Singh A."/>
            <person name="Wilkins M.J."/>
            <person name="Karaoz U."/>
            <person name="Brodie E.L."/>
            <person name="Williams K.H."/>
            <person name="Hubbard S.S."/>
            <person name="Banfield J.F."/>
        </authorList>
    </citation>
    <scope>NUCLEOTIDE SEQUENCE [LARGE SCALE GENOMIC DNA]</scope>
</reference>
<protein>
    <recommendedName>
        <fullName evidence="3">Dipeptidylpeptidase IV N-terminal domain-containing protein</fullName>
    </recommendedName>
</protein>
<evidence type="ECO:0000313" key="1">
    <source>
        <dbReference type="EMBL" id="OFW59025.1"/>
    </source>
</evidence>
<comment type="caution">
    <text evidence="1">The sequence shown here is derived from an EMBL/GenBank/DDBJ whole genome shotgun (WGS) entry which is preliminary data.</text>
</comment>
<dbReference type="STRING" id="1797197.A2Y75_00650"/>
<dbReference type="Proteomes" id="UP000177876">
    <property type="component" value="Unassembled WGS sequence"/>
</dbReference>
<evidence type="ECO:0000313" key="2">
    <source>
        <dbReference type="Proteomes" id="UP000177876"/>
    </source>
</evidence>
<evidence type="ECO:0008006" key="3">
    <source>
        <dbReference type="Google" id="ProtNLM"/>
    </source>
</evidence>
<sequence>MVAGCGILVGISYLMLDILSNMVVVPQTPVREVEDQGEMVIALPQSNLSSMQVSAGGRFLAFIHKNGQGSENTLQVRDIKQNWNQVFSQAVRGQQLAWLGSEDTLLYEDRGDIMALNLATGISRNLTESAEYDTSPLPSPNGTVVMWTRMPVETGGGAGEFWLMEADGGKKRMLVTAGKMPVWDPSGDTILARRDIVISPDSETYRYFLETVRKDGGGWNHYAECDREPLYVWWPGDSFFYIAPYETGGEGNVKGVWFRVDSPTGVKRVASTTSLAEISYYRFCASRKGQKLAYVGGNGLEYLDMQERVISRFRGTDARLPLAWDEASGYLYYAGEAGIYRVSLQGGES</sequence>
<proteinExistence type="predicted"/>
<organism evidence="1 2">
    <name type="scientific">Candidatus Solincola sediminis</name>
    <dbReference type="NCBI Taxonomy" id="1797199"/>
    <lineage>
        <taxon>Bacteria</taxon>
        <taxon>Bacillati</taxon>
        <taxon>Actinomycetota</taxon>
        <taxon>Candidatus Geothermincolia</taxon>
        <taxon>Candidatus Geothermincolales</taxon>
        <taxon>Candidatus Geothermincolaceae</taxon>
        <taxon>Candidatus Solincola</taxon>
    </lineage>
</organism>
<accession>A0A1F2WQA9</accession>
<dbReference type="Gene3D" id="2.120.10.30">
    <property type="entry name" value="TolB, C-terminal domain"/>
    <property type="match status" value="1"/>
</dbReference>
<dbReference type="SUPFAM" id="SSF69304">
    <property type="entry name" value="Tricorn protease N-terminal domain"/>
    <property type="match status" value="1"/>
</dbReference>
<gene>
    <name evidence="1" type="ORF">A2Y75_00650</name>
</gene>
<dbReference type="AlphaFoldDB" id="A0A1F2WQA9"/>
<name>A0A1F2WQA9_9ACTN</name>
<dbReference type="EMBL" id="MELK01000019">
    <property type="protein sequence ID" value="OFW59025.1"/>
    <property type="molecule type" value="Genomic_DNA"/>
</dbReference>